<dbReference type="GO" id="GO:0005886">
    <property type="term" value="C:plasma membrane"/>
    <property type="evidence" value="ECO:0007669"/>
    <property type="project" value="TreeGrafter"/>
</dbReference>
<dbReference type="PANTHER" id="PTHR23112:SF37">
    <property type="entry name" value="G PROTEIN-COUPLED RECEPTOR GPR1"/>
    <property type="match status" value="1"/>
</dbReference>
<dbReference type="PANTHER" id="PTHR23112">
    <property type="entry name" value="G PROTEIN-COUPLED RECEPTOR 157-RELATED"/>
    <property type="match status" value="1"/>
</dbReference>
<comment type="subcellular location">
    <subcellularLocation>
        <location evidence="1">Membrane</location>
        <topology evidence="1">Multi-pass membrane protein</topology>
    </subcellularLocation>
</comment>
<feature type="transmembrane region" description="Helical" evidence="6">
    <location>
        <begin position="245"/>
        <end position="265"/>
    </location>
</feature>
<feature type="transmembrane region" description="Helical" evidence="6">
    <location>
        <begin position="86"/>
        <end position="105"/>
    </location>
</feature>
<dbReference type="AlphaFoldDB" id="A0A0C3AKG7"/>
<feature type="transmembrane region" description="Helical" evidence="6">
    <location>
        <begin position="304"/>
        <end position="324"/>
    </location>
</feature>
<reference evidence="9" key="2">
    <citation type="submission" date="2015-01" db="EMBL/GenBank/DDBJ databases">
        <title>Evolutionary Origins and Diversification of the Mycorrhizal Mutualists.</title>
        <authorList>
            <consortium name="DOE Joint Genome Institute"/>
            <consortium name="Mycorrhizal Genomics Consortium"/>
            <person name="Kohler A."/>
            <person name="Kuo A."/>
            <person name="Nagy L.G."/>
            <person name="Floudas D."/>
            <person name="Copeland A."/>
            <person name="Barry K.W."/>
            <person name="Cichocki N."/>
            <person name="Veneault-Fourrey C."/>
            <person name="LaButti K."/>
            <person name="Lindquist E.A."/>
            <person name="Lipzen A."/>
            <person name="Lundell T."/>
            <person name="Morin E."/>
            <person name="Murat C."/>
            <person name="Riley R."/>
            <person name="Ohm R."/>
            <person name="Sun H."/>
            <person name="Tunlid A."/>
            <person name="Henrissat B."/>
            <person name="Grigoriev I.V."/>
            <person name="Hibbett D.S."/>
            <person name="Martin F."/>
        </authorList>
    </citation>
    <scope>NUCLEOTIDE SEQUENCE [LARGE SCALE GENOMIC DNA]</scope>
    <source>
        <strain evidence="9">F 1598</strain>
    </source>
</reference>
<dbReference type="InParanoid" id="A0A0C3AKG7"/>
<evidence type="ECO:0000256" key="5">
    <source>
        <dbReference type="SAM" id="MobiDB-lite"/>
    </source>
</evidence>
<protein>
    <recommendedName>
        <fullName evidence="7">G-protein coupled receptors family 1 profile domain-containing protein</fullName>
    </recommendedName>
</protein>
<feature type="transmembrane region" description="Helical" evidence="6">
    <location>
        <begin position="165"/>
        <end position="183"/>
    </location>
</feature>
<feature type="domain" description="G-protein coupled receptors family 1 profile" evidence="7">
    <location>
        <begin position="96"/>
        <end position="355"/>
    </location>
</feature>
<feature type="region of interest" description="Disordered" evidence="5">
    <location>
        <begin position="409"/>
        <end position="436"/>
    </location>
</feature>
<name>A0A0C3AKG7_PILCF</name>
<evidence type="ECO:0000259" key="7">
    <source>
        <dbReference type="PROSITE" id="PS50262"/>
    </source>
</evidence>
<evidence type="ECO:0000256" key="3">
    <source>
        <dbReference type="ARBA" id="ARBA00022989"/>
    </source>
</evidence>
<evidence type="ECO:0000313" key="9">
    <source>
        <dbReference type="Proteomes" id="UP000054166"/>
    </source>
</evidence>
<evidence type="ECO:0000256" key="1">
    <source>
        <dbReference type="ARBA" id="ARBA00004141"/>
    </source>
</evidence>
<dbReference type="STRING" id="765440.A0A0C3AKG7"/>
<dbReference type="GO" id="GO:0004930">
    <property type="term" value="F:G protein-coupled receptor activity"/>
    <property type="evidence" value="ECO:0007669"/>
    <property type="project" value="InterPro"/>
</dbReference>
<keyword evidence="4 6" id="KW-0472">Membrane</keyword>
<evidence type="ECO:0000313" key="8">
    <source>
        <dbReference type="EMBL" id="KIM74393.1"/>
    </source>
</evidence>
<proteinExistence type="predicted"/>
<keyword evidence="2 6" id="KW-0812">Transmembrane</keyword>
<keyword evidence="3 6" id="KW-1133">Transmembrane helix</keyword>
<dbReference type="PROSITE" id="PS50262">
    <property type="entry name" value="G_PROTEIN_RECEP_F1_2"/>
    <property type="match status" value="1"/>
</dbReference>
<dbReference type="GO" id="GO:0007189">
    <property type="term" value="P:adenylate cyclase-activating G protein-coupled receptor signaling pathway"/>
    <property type="evidence" value="ECO:0007669"/>
    <property type="project" value="TreeGrafter"/>
</dbReference>
<evidence type="ECO:0000256" key="2">
    <source>
        <dbReference type="ARBA" id="ARBA00022692"/>
    </source>
</evidence>
<dbReference type="HOGENOM" id="CLU_027149_0_0_1"/>
<reference evidence="8 9" key="1">
    <citation type="submission" date="2014-04" db="EMBL/GenBank/DDBJ databases">
        <authorList>
            <consortium name="DOE Joint Genome Institute"/>
            <person name="Kuo A."/>
            <person name="Tarkka M."/>
            <person name="Buscot F."/>
            <person name="Kohler A."/>
            <person name="Nagy L.G."/>
            <person name="Floudas D."/>
            <person name="Copeland A."/>
            <person name="Barry K.W."/>
            <person name="Cichocki N."/>
            <person name="Veneault-Fourrey C."/>
            <person name="LaButti K."/>
            <person name="Lindquist E.A."/>
            <person name="Lipzen A."/>
            <person name="Lundell T."/>
            <person name="Morin E."/>
            <person name="Murat C."/>
            <person name="Sun H."/>
            <person name="Tunlid A."/>
            <person name="Henrissat B."/>
            <person name="Grigoriev I.V."/>
            <person name="Hibbett D.S."/>
            <person name="Martin F."/>
            <person name="Nordberg H.P."/>
            <person name="Cantor M.N."/>
            <person name="Hua S.X."/>
        </authorList>
    </citation>
    <scope>NUCLEOTIDE SEQUENCE [LARGE SCALE GENOMIC DNA]</scope>
    <source>
        <strain evidence="8 9">F 1598</strain>
    </source>
</reference>
<evidence type="ECO:0000256" key="6">
    <source>
        <dbReference type="SAM" id="Phobius"/>
    </source>
</evidence>
<feature type="transmembrane region" description="Helical" evidence="6">
    <location>
        <begin position="190"/>
        <end position="213"/>
    </location>
</feature>
<evidence type="ECO:0000256" key="4">
    <source>
        <dbReference type="ARBA" id="ARBA00023136"/>
    </source>
</evidence>
<accession>A0A0C3AKG7</accession>
<gene>
    <name evidence="8" type="ORF">PILCRDRAFT_828227</name>
</gene>
<dbReference type="Gene3D" id="1.20.1070.10">
    <property type="entry name" value="Rhodopsin 7-helix transmembrane proteins"/>
    <property type="match status" value="1"/>
</dbReference>
<dbReference type="InterPro" id="IPR017452">
    <property type="entry name" value="GPCR_Rhodpsn_7TM"/>
</dbReference>
<dbReference type="SUPFAM" id="SSF81321">
    <property type="entry name" value="Family A G protein-coupled receptor-like"/>
    <property type="match status" value="1"/>
</dbReference>
<dbReference type="OrthoDB" id="100006at2759"/>
<feature type="transmembrane region" description="Helical" evidence="6">
    <location>
        <begin position="336"/>
        <end position="356"/>
    </location>
</feature>
<keyword evidence="9" id="KW-1185">Reference proteome</keyword>
<dbReference type="Proteomes" id="UP000054166">
    <property type="component" value="Unassembled WGS sequence"/>
</dbReference>
<organism evidence="8 9">
    <name type="scientific">Piloderma croceum (strain F 1598)</name>
    <dbReference type="NCBI Taxonomy" id="765440"/>
    <lineage>
        <taxon>Eukaryota</taxon>
        <taxon>Fungi</taxon>
        <taxon>Dikarya</taxon>
        <taxon>Basidiomycota</taxon>
        <taxon>Agaricomycotina</taxon>
        <taxon>Agaricomycetes</taxon>
        <taxon>Agaricomycetidae</taxon>
        <taxon>Atheliales</taxon>
        <taxon>Atheliaceae</taxon>
        <taxon>Piloderma</taxon>
    </lineage>
</organism>
<sequence length="436" mass="48531">MRVPCRRRQNRRGTGNLFLVPSTRINQFHPPEVHILSPLAQDIGMMSDGNICTIEEQALSNSSNGTSIVCLTRGDTIGLTLVAESGLISLVAVLGVFVLIFRNAFRNRKLIRHPTDLYMLSLFTFDLIMASGRVIDTKWIHEGKVYTGNICTVQGSVQQLGETGSALATLTIAVHTFVVILWGPRKRQYLTAYATVGLTWLFLVLFIAISVSLHTHGSNVYENPDGYWCWIGDRYSKEQFAGQYVWVWTTVVVSFLTYTPLFVWARGNISVSPTHWWKFRVHKGKDVVKDIDPDGRKKRSIGMIVYPLVFAVITLPLSAVRLRTGFGSTTRHLPTATFVVEFIYSLSGALNVILFLSTRSELLLPRNVSSKVSRSGVAPDIRLTDTHADITDLTIASLEVRQRSRGLAPVPLGSLPKEEDSDWHLPVSGSDSEDTV</sequence>
<dbReference type="Pfam" id="PF00001">
    <property type="entry name" value="7tm_1"/>
    <property type="match status" value="1"/>
</dbReference>
<dbReference type="InterPro" id="IPR000276">
    <property type="entry name" value="GPCR_Rhodpsn"/>
</dbReference>
<dbReference type="CDD" id="cd00637">
    <property type="entry name" value="7tm_classA_rhodopsin-like"/>
    <property type="match status" value="1"/>
</dbReference>
<dbReference type="EMBL" id="KN833061">
    <property type="protein sequence ID" value="KIM74393.1"/>
    <property type="molecule type" value="Genomic_DNA"/>
</dbReference>